<proteinExistence type="predicted"/>
<evidence type="ECO:0000256" key="4">
    <source>
        <dbReference type="ARBA" id="ARBA00023136"/>
    </source>
</evidence>
<dbReference type="AlphaFoldDB" id="W0F3Y0"/>
<dbReference type="RefSeq" id="WP_008586414.1">
    <property type="nucleotide sequence ID" value="NZ_CP007035.1"/>
</dbReference>
<sequence length="175" mass="19262">MIIDLIFAVLLCIAVFKGYRKGFVVGIFSYLAFVIGLAAAMKLSAVVATRIGTVVKVSDKWLPFIAFIAVLIGVIIAVKWVARLIQLSMEKVLLGWLNRLGGILLFVMLYIAAYAILLFYVNQLQLLPGTTIAKSTAFPFIEAFGKRAIGIMGVIIPAFKDLFVQLEHFFEKAAT</sequence>
<reference evidence="6 7" key="1">
    <citation type="submission" date="2013-12" db="EMBL/GenBank/DDBJ databases">
        <authorList>
            <consortium name="DOE Joint Genome Institute"/>
            <person name="Eisen J."/>
            <person name="Huntemann M."/>
            <person name="Han J."/>
            <person name="Chen A."/>
            <person name="Kyrpides N."/>
            <person name="Mavromatis K."/>
            <person name="Markowitz V."/>
            <person name="Palaniappan K."/>
            <person name="Ivanova N."/>
            <person name="Schaumberg A."/>
            <person name="Pati A."/>
            <person name="Liolios K."/>
            <person name="Nordberg H.P."/>
            <person name="Cantor M.N."/>
            <person name="Hua S.X."/>
            <person name="Woyke T."/>
        </authorList>
    </citation>
    <scope>NUCLEOTIDE SEQUENCE [LARGE SCALE GENOMIC DNA]</scope>
    <source>
        <strain evidence="7">DSM 19437</strain>
    </source>
</reference>
<dbReference type="STRING" id="929713.NIASO_13795"/>
<evidence type="ECO:0000256" key="2">
    <source>
        <dbReference type="ARBA" id="ARBA00022692"/>
    </source>
</evidence>
<dbReference type="GO" id="GO:0009403">
    <property type="term" value="P:toxin biosynthetic process"/>
    <property type="evidence" value="ECO:0007669"/>
    <property type="project" value="InterPro"/>
</dbReference>
<keyword evidence="3 5" id="KW-1133">Transmembrane helix</keyword>
<keyword evidence="7" id="KW-1185">Reference proteome</keyword>
<dbReference type="KEGG" id="nso:NIASO_13795"/>
<dbReference type="PANTHER" id="PTHR37306">
    <property type="entry name" value="COLICIN V PRODUCTION PROTEIN"/>
    <property type="match status" value="1"/>
</dbReference>
<dbReference type="GO" id="GO:0016020">
    <property type="term" value="C:membrane"/>
    <property type="evidence" value="ECO:0007669"/>
    <property type="project" value="UniProtKB-SubCell"/>
</dbReference>
<organism evidence="6 7">
    <name type="scientific">Niabella soli DSM 19437</name>
    <dbReference type="NCBI Taxonomy" id="929713"/>
    <lineage>
        <taxon>Bacteria</taxon>
        <taxon>Pseudomonadati</taxon>
        <taxon>Bacteroidota</taxon>
        <taxon>Chitinophagia</taxon>
        <taxon>Chitinophagales</taxon>
        <taxon>Chitinophagaceae</taxon>
        <taxon>Niabella</taxon>
    </lineage>
</organism>
<dbReference type="Pfam" id="PF02674">
    <property type="entry name" value="Colicin_V"/>
    <property type="match status" value="1"/>
</dbReference>
<protein>
    <recommendedName>
        <fullName evidence="8">Colicin V production protein</fullName>
    </recommendedName>
</protein>
<gene>
    <name evidence="6" type="ORF">NIASO_13795</name>
</gene>
<feature type="transmembrane region" description="Helical" evidence="5">
    <location>
        <begin position="102"/>
        <end position="121"/>
    </location>
</feature>
<evidence type="ECO:0000256" key="1">
    <source>
        <dbReference type="ARBA" id="ARBA00004141"/>
    </source>
</evidence>
<dbReference type="InterPro" id="IPR003825">
    <property type="entry name" value="Colicin-V_CvpA"/>
</dbReference>
<dbReference type="HOGENOM" id="CLU_092720_5_2_10"/>
<evidence type="ECO:0000313" key="6">
    <source>
        <dbReference type="EMBL" id="AHF17760.1"/>
    </source>
</evidence>
<feature type="transmembrane region" description="Helical" evidence="5">
    <location>
        <begin position="61"/>
        <end position="82"/>
    </location>
</feature>
<evidence type="ECO:0000256" key="3">
    <source>
        <dbReference type="ARBA" id="ARBA00022989"/>
    </source>
</evidence>
<dbReference type="OrthoDB" id="1492026at2"/>
<name>W0F3Y0_9BACT</name>
<comment type="subcellular location">
    <subcellularLocation>
        <location evidence="1">Membrane</location>
        <topology evidence="1">Multi-pass membrane protein</topology>
    </subcellularLocation>
</comment>
<dbReference type="PANTHER" id="PTHR37306:SF1">
    <property type="entry name" value="COLICIN V PRODUCTION PROTEIN"/>
    <property type="match status" value="1"/>
</dbReference>
<evidence type="ECO:0008006" key="8">
    <source>
        <dbReference type="Google" id="ProtNLM"/>
    </source>
</evidence>
<accession>W0F3Y0</accession>
<keyword evidence="2 5" id="KW-0812">Transmembrane</keyword>
<dbReference type="EMBL" id="CP007035">
    <property type="protein sequence ID" value="AHF17760.1"/>
    <property type="molecule type" value="Genomic_DNA"/>
</dbReference>
<evidence type="ECO:0000313" key="7">
    <source>
        <dbReference type="Proteomes" id="UP000003586"/>
    </source>
</evidence>
<keyword evidence="4 5" id="KW-0472">Membrane</keyword>
<feature type="transmembrane region" description="Helical" evidence="5">
    <location>
        <begin position="30"/>
        <end position="49"/>
    </location>
</feature>
<dbReference type="Proteomes" id="UP000003586">
    <property type="component" value="Chromosome"/>
</dbReference>
<dbReference type="eggNOG" id="COG1286">
    <property type="taxonomic scope" value="Bacteria"/>
</dbReference>
<evidence type="ECO:0000256" key="5">
    <source>
        <dbReference type="SAM" id="Phobius"/>
    </source>
</evidence>